<reference evidence="1" key="1">
    <citation type="journal article" date="2017" name="Nature">
        <title>The genome of Chenopodium quinoa.</title>
        <authorList>
            <person name="Jarvis D.E."/>
            <person name="Ho Y.S."/>
            <person name="Lightfoot D.J."/>
            <person name="Schmoeckel S.M."/>
            <person name="Li B."/>
            <person name="Borm T.J.A."/>
            <person name="Ohyanagi H."/>
            <person name="Mineta K."/>
            <person name="Michell C.T."/>
            <person name="Saber N."/>
            <person name="Kharbatia N.M."/>
            <person name="Rupper R.R."/>
            <person name="Sharp A.R."/>
            <person name="Dally N."/>
            <person name="Boughton B.A."/>
            <person name="Woo Y.H."/>
            <person name="Gao G."/>
            <person name="Schijlen E.G.W.M."/>
            <person name="Guo X."/>
            <person name="Momin A.A."/>
            <person name="Negrao S."/>
            <person name="Al-Babili S."/>
            <person name="Gehring C."/>
            <person name="Roessner U."/>
            <person name="Jung C."/>
            <person name="Murphy K."/>
            <person name="Arold S.T."/>
            <person name="Gojobori T."/>
            <person name="van der Linden C.G."/>
            <person name="van Loo E.N."/>
            <person name="Jellen E.N."/>
            <person name="Maughan P.J."/>
            <person name="Tester M."/>
        </authorList>
    </citation>
    <scope>NUCLEOTIDE SEQUENCE [LARGE SCALE GENOMIC DNA]</scope>
    <source>
        <strain evidence="1">cv. PI 614886</strain>
    </source>
</reference>
<reference evidence="1" key="2">
    <citation type="submission" date="2021-03" db="UniProtKB">
        <authorList>
            <consortium name="EnsemblPlants"/>
        </authorList>
    </citation>
    <scope>IDENTIFICATION</scope>
</reference>
<evidence type="ECO:0000313" key="2">
    <source>
        <dbReference type="Proteomes" id="UP000596660"/>
    </source>
</evidence>
<dbReference type="RefSeq" id="XP_021725066.1">
    <property type="nucleotide sequence ID" value="XM_021869374.1"/>
</dbReference>
<evidence type="ECO:0000313" key="1">
    <source>
        <dbReference type="EnsemblPlants" id="AUR62033222-RA:cds"/>
    </source>
</evidence>
<keyword evidence="2" id="KW-1185">Reference proteome</keyword>
<dbReference type="OrthoDB" id="1734616at2759"/>
<accession>A0A803MPM1</accession>
<dbReference type="Gramene" id="AUR62033222-RA">
    <property type="protein sequence ID" value="AUR62033222-RA:cds"/>
    <property type="gene ID" value="AUR62033222"/>
</dbReference>
<protein>
    <submittedName>
        <fullName evidence="1">Uncharacterized protein</fullName>
    </submittedName>
</protein>
<dbReference type="PANTHER" id="PTHR33257:SF6">
    <property type="entry name" value="OXYSTEROL-BINDING 4B-LIKE PROTEIN"/>
    <property type="match status" value="1"/>
</dbReference>
<organism evidence="1 2">
    <name type="scientific">Chenopodium quinoa</name>
    <name type="common">Quinoa</name>
    <dbReference type="NCBI Taxonomy" id="63459"/>
    <lineage>
        <taxon>Eukaryota</taxon>
        <taxon>Viridiplantae</taxon>
        <taxon>Streptophyta</taxon>
        <taxon>Embryophyta</taxon>
        <taxon>Tracheophyta</taxon>
        <taxon>Spermatophyta</taxon>
        <taxon>Magnoliopsida</taxon>
        <taxon>eudicotyledons</taxon>
        <taxon>Gunneridae</taxon>
        <taxon>Pentapetalae</taxon>
        <taxon>Caryophyllales</taxon>
        <taxon>Chenopodiaceae</taxon>
        <taxon>Chenopodioideae</taxon>
        <taxon>Atripliceae</taxon>
        <taxon>Chenopodium</taxon>
    </lineage>
</organism>
<dbReference type="KEGG" id="cqi:110692369"/>
<proteinExistence type="predicted"/>
<dbReference type="GeneID" id="110692369"/>
<dbReference type="EnsemblPlants" id="AUR62033222-RA">
    <property type="protein sequence ID" value="AUR62033222-RA:cds"/>
    <property type="gene ID" value="AUR62033222"/>
</dbReference>
<dbReference type="AlphaFoldDB" id="A0A803MPM1"/>
<dbReference type="OMA" id="THNSSKM"/>
<sequence>MDYDFSSSSKILGRQSTVGSCSSRLYYGRPLEGKAFVWEAQPGKPITPPPDDILPPLSPPPAVLSMNLPKPYFNVEDDEPKAKKWSSAWLVKKLKKTMAGHYNYKVVGIIPRKIIFYNERKHHHEQEQRNFESQRYGHSESARYSSSSFASTLTSSSANSFRDDRTSSNVNNLSTKALFRGKAFTCNPKGLSDIVVFLGKKS</sequence>
<gene>
    <name evidence="1" type="primary">LOC110692369</name>
</gene>
<name>A0A803MPM1_CHEQI</name>
<dbReference type="Proteomes" id="UP000596660">
    <property type="component" value="Unplaced"/>
</dbReference>
<dbReference type="PANTHER" id="PTHR33257">
    <property type="entry name" value="OS05G0165500 PROTEIN"/>
    <property type="match status" value="1"/>
</dbReference>